<dbReference type="Pfam" id="PF06337">
    <property type="entry name" value="DUSP"/>
    <property type="match status" value="1"/>
</dbReference>
<dbReference type="PANTHER" id="PTHR21646">
    <property type="entry name" value="UBIQUITIN CARBOXYL-TERMINAL HYDROLASE"/>
    <property type="match status" value="1"/>
</dbReference>
<evidence type="ECO:0000313" key="6">
    <source>
        <dbReference type="WBParaSite" id="Hba_08077"/>
    </source>
</evidence>
<dbReference type="Gene3D" id="3.30.2230.10">
    <property type="entry name" value="DUSP-like"/>
    <property type="match status" value="1"/>
</dbReference>
<dbReference type="AlphaFoldDB" id="A0A1I7WSL4"/>
<evidence type="ECO:0000259" key="4">
    <source>
        <dbReference type="PROSITE" id="PS51283"/>
    </source>
</evidence>
<feature type="domain" description="USP" evidence="3">
    <location>
        <begin position="1"/>
        <end position="157"/>
    </location>
</feature>
<dbReference type="InterPro" id="IPR035927">
    <property type="entry name" value="DUSP-like_sf"/>
</dbReference>
<dbReference type="InterPro" id="IPR018200">
    <property type="entry name" value="USP_CS"/>
</dbReference>
<dbReference type="InterPro" id="IPR038765">
    <property type="entry name" value="Papain-like_cys_pep_sf"/>
</dbReference>
<dbReference type="GO" id="GO:0004843">
    <property type="term" value="F:cysteine-type deubiquitinase activity"/>
    <property type="evidence" value="ECO:0007669"/>
    <property type="project" value="UniProtKB-EC"/>
</dbReference>
<reference evidence="6" key="1">
    <citation type="submission" date="2016-11" db="UniProtKB">
        <authorList>
            <consortium name="WormBaseParasite"/>
        </authorList>
    </citation>
    <scope>IDENTIFICATION</scope>
</reference>
<evidence type="ECO:0000256" key="1">
    <source>
        <dbReference type="ARBA" id="ARBA00000707"/>
    </source>
</evidence>
<dbReference type="EC" id="3.4.19.12" evidence="2"/>
<feature type="domain" description="DUSP" evidence="4">
    <location>
        <begin position="160"/>
        <end position="255"/>
    </location>
</feature>
<keyword evidence="5" id="KW-1185">Reference proteome</keyword>
<dbReference type="Proteomes" id="UP000095283">
    <property type="component" value="Unplaced"/>
</dbReference>
<accession>A0A1I7WSL4</accession>
<dbReference type="Pfam" id="PF00443">
    <property type="entry name" value="UCH"/>
    <property type="match status" value="1"/>
</dbReference>
<evidence type="ECO:0000256" key="2">
    <source>
        <dbReference type="ARBA" id="ARBA00012759"/>
    </source>
</evidence>
<dbReference type="WBParaSite" id="Hba_08077">
    <property type="protein sequence ID" value="Hba_08077"/>
    <property type="gene ID" value="Hba_08077"/>
</dbReference>
<feature type="domain" description="DUSP" evidence="4">
    <location>
        <begin position="267"/>
        <end position="376"/>
    </location>
</feature>
<evidence type="ECO:0000313" key="5">
    <source>
        <dbReference type="Proteomes" id="UP000095283"/>
    </source>
</evidence>
<dbReference type="InterPro" id="IPR050185">
    <property type="entry name" value="Ub_carboxyl-term_hydrolase"/>
</dbReference>
<dbReference type="GO" id="GO:0016579">
    <property type="term" value="P:protein deubiquitination"/>
    <property type="evidence" value="ECO:0007669"/>
    <property type="project" value="InterPro"/>
</dbReference>
<dbReference type="InterPro" id="IPR001394">
    <property type="entry name" value="Peptidase_C19_UCH"/>
</dbReference>
<dbReference type="InterPro" id="IPR006615">
    <property type="entry name" value="Pept_C19_DUSP"/>
</dbReference>
<dbReference type="CDD" id="cd02674">
    <property type="entry name" value="Peptidase_C19R"/>
    <property type="match status" value="1"/>
</dbReference>
<proteinExistence type="predicted"/>
<dbReference type="PROSITE" id="PS50235">
    <property type="entry name" value="USP_3"/>
    <property type="match status" value="1"/>
</dbReference>
<name>A0A1I7WSL4_HETBA</name>
<dbReference type="SUPFAM" id="SSF143791">
    <property type="entry name" value="DUSP-like"/>
    <property type="match status" value="2"/>
</dbReference>
<dbReference type="PROSITE" id="PS00973">
    <property type="entry name" value="USP_2"/>
    <property type="match status" value="1"/>
</dbReference>
<dbReference type="InterPro" id="IPR028889">
    <property type="entry name" value="USP"/>
</dbReference>
<sequence length="376" mass="42685">MGSLFVAPVISLEDCLAAFFSPDRLVGDDMYSCDKCKKLRNGVKTCRVSRLPEVLSIHIKRFRHDSYSSSKMSTRVSFPLMGLDLSPFAASSEDISQFDLCGFVTHEGTTAESGHYLAYCRNEVDGNWYEFDDSTVTKLDSAYVLTKEAYVLFYQKRPSAQCEEARSRIHQMISPEAIIKANSHLYISSEWLLRLNTFSQPGPVSNYDFLCRHGHLLPRRAEHISSLCTPVPAHLGQYLINRFGGGPIVSELHYCLVCSKHWHWLQEKRSAELAMFGEIEESVRAAIYCGFSETLYSFYLPPSLINRAWFQAWERFINESCAEPPPAIDNSPLLTKAADGTIRLKSRVNYIRIARETFLLLQRLYGGGPEVLFNTI</sequence>
<comment type="catalytic activity">
    <reaction evidence="1">
        <text>Thiol-dependent hydrolysis of ester, thioester, amide, peptide and isopeptide bonds formed by the C-terminal Gly of ubiquitin (a 76-residue protein attached to proteins as an intracellular targeting signal).</text>
        <dbReference type="EC" id="3.4.19.12"/>
    </reaction>
</comment>
<dbReference type="PANTHER" id="PTHR21646:SF86">
    <property type="entry name" value="UBIQUITIN CARBOXYL-TERMINAL HYDROLASE"/>
    <property type="match status" value="1"/>
</dbReference>
<protein>
    <recommendedName>
        <fullName evidence="2">ubiquitinyl hydrolase 1</fullName>
        <ecNumber evidence="2">3.4.19.12</ecNumber>
    </recommendedName>
</protein>
<dbReference type="SUPFAM" id="SSF54001">
    <property type="entry name" value="Cysteine proteinases"/>
    <property type="match status" value="1"/>
</dbReference>
<dbReference type="Gene3D" id="3.90.70.10">
    <property type="entry name" value="Cysteine proteinases"/>
    <property type="match status" value="1"/>
</dbReference>
<dbReference type="PROSITE" id="PS51283">
    <property type="entry name" value="DUSP"/>
    <property type="match status" value="2"/>
</dbReference>
<evidence type="ECO:0000259" key="3">
    <source>
        <dbReference type="PROSITE" id="PS50235"/>
    </source>
</evidence>
<dbReference type="SMART" id="SM00695">
    <property type="entry name" value="DUSP"/>
    <property type="match status" value="2"/>
</dbReference>
<organism evidence="5 6">
    <name type="scientific">Heterorhabditis bacteriophora</name>
    <name type="common">Entomopathogenic nematode worm</name>
    <dbReference type="NCBI Taxonomy" id="37862"/>
    <lineage>
        <taxon>Eukaryota</taxon>
        <taxon>Metazoa</taxon>
        <taxon>Ecdysozoa</taxon>
        <taxon>Nematoda</taxon>
        <taxon>Chromadorea</taxon>
        <taxon>Rhabditida</taxon>
        <taxon>Rhabditina</taxon>
        <taxon>Rhabditomorpha</taxon>
        <taxon>Strongyloidea</taxon>
        <taxon>Heterorhabditidae</taxon>
        <taxon>Heterorhabditis</taxon>
    </lineage>
</organism>